<dbReference type="GO" id="GO:0042101">
    <property type="term" value="C:T cell receptor complex"/>
    <property type="evidence" value="ECO:0007669"/>
    <property type="project" value="UniProtKB-KW"/>
</dbReference>
<dbReference type="PROSITE" id="PS50835">
    <property type="entry name" value="IG_LIKE"/>
    <property type="match status" value="1"/>
</dbReference>
<evidence type="ECO:0000256" key="3">
    <source>
        <dbReference type="ARBA" id="ARBA00023130"/>
    </source>
</evidence>
<feature type="domain" description="Ig-like" evidence="8">
    <location>
        <begin position="30"/>
        <end position="128"/>
    </location>
</feature>
<reference evidence="9" key="2">
    <citation type="submission" date="2025-09" db="UniProtKB">
        <authorList>
            <consortium name="Ensembl"/>
        </authorList>
    </citation>
    <scope>IDENTIFICATION</scope>
</reference>
<evidence type="ECO:0000256" key="1">
    <source>
        <dbReference type="ARBA" id="ARBA00022729"/>
    </source>
</evidence>
<feature type="signal peptide" evidence="7">
    <location>
        <begin position="1"/>
        <end position="21"/>
    </location>
</feature>
<name>A0A8C5ZK07_MARMA</name>
<feature type="chain" id="PRO_5034139114" description="Ig-like domain-containing protein" evidence="7">
    <location>
        <begin position="22"/>
        <end position="160"/>
    </location>
</feature>
<sequence length="160" mass="17512">MDKILGASLLILGLHLTWVSGQQKGKSDQQQVKQSPQSLTVQEGGISVLDCVYENSAFDYFPWYQQFPGKGPALLVAISSIRIKEEFGRFTVFFNKSAKHISLHVTDSQPGDSATYFCAAGAQCSPVTCSLISNLQLRPQQSPAAGLRLAETQTGFYLHK</sequence>
<dbReference type="InterPro" id="IPR013106">
    <property type="entry name" value="Ig_V-set"/>
</dbReference>
<dbReference type="Pfam" id="PF07686">
    <property type="entry name" value="V-set"/>
    <property type="match status" value="1"/>
</dbReference>
<keyword evidence="10" id="KW-1185">Reference proteome</keyword>
<dbReference type="SMART" id="SM00406">
    <property type="entry name" value="IGv"/>
    <property type="match status" value="1"/>
</dbReference>
<keyword evidence="2" id="KW-0391">Immunity</keyword>
<evidence type="ECO:0000256" key="4">
    <source>
        <dbReference type="ARBA" id="ARBA00023170"/>
    </source>
</evidence>
<keyword evidence="4" id="KW-0675">Receptor</keyword>
<dbReference type="SUPFAM" id="SSF48726">
    <property type="entry name" value="Immunoglobulin"/>
    <property type="match status" value="1"/>
</dbReference>
<dbReference type="InterPro" id="IPR007110">
    <property type="entry name" value="Ig-like_dom"/>
</dbReference>
<dbReference type="PANTHER" id="PTHR19343">
    <property type="entry name" value="T CELL RECEPTOR ALPHA VARIABLE 1-2"/>
    <property type="match status" value="1"/>
</dbReference>
<dbReference type="Ensembl" id="ENSMMMT00000018124.1">
    <property type="protein sequence ID" value="ENSMMMP00000015916.1"/>
    <property type="gene ID" value="ENSMMMG00000014172.1"/>
</dbReference>
<dbReference type="PANTHER" id="PTHR19343:SF0">
    <property type="entry name" value="T CELL RECEPTOR ALPHA VARIABLE 23_DELTA VARIABLE 6"/>
    <property type="match status" value="1"/>
</dbReference>
<evidence type="ECO:0000256" key="5">
    <source>
        <dbReference type="ARBA" id="ARBA00023319"/>
    </source>
</evidence>
<dbReference type="InterPro" id="IPR003599">
    <property type="entry name" value="Ig_sub"/>
</dbReference>
<evidence type="ECO:0000256" key="7">
    <source>
        <dbReference type="SAM" id="SignalP"/>
    </source>
</evidence>
<evidence type="ECO:0000313" key="9">
    <source>
        <dbReference type="Ensembl" id="ENSMMMP00000015916.1"/>
    </source>
</evidence>
<keyword evidence="3" id="KW-1064">Adaptive immunity</keyword>
<organism evidence="9 10">
    <name type="scientific">Marmota marmota marmota</name>
    <name type="common">Alpine marmot</name>
    <dbReference type="NCBI Taxonomy" id="9994"/>
    <lineage>
        <taxon>Eukaryota</taxon>
        <taxon>Metazoa</taxon>
        <taxon>Chordata</taxon>
        <taxon>Craniata</taxon>
        <taxon>Vertebrata</taxon>
        <taxon>Euteleostomi</taxon>
        <taxon>Mammalia</taxon>
        <taxon>Eutheria</taxon>
        <taxon>Euarchontoglires</taxon>
        <taxon>Glires</taxon>
        <taxon>Rodentia</taxon>
        <taxon>Sciuromorpha</taxon>
        <taxon>Sciuridae</taxon>
        <taxon>Xerinae</taxon>
        <taxon>Marmotini</taxon>
        <taxon>Marmota</taxon>
    </lineage>
</organism>
<dbReference type="GeneTree" id="ENSGT00940000153130"/>
<dbReference type="Gene3D" id="2.60.40.10">
    <property type="entry name" value="Immunoglobulins"/>
    <property type="match status" value="1"/>
</dbReference>
<dbReference type="InterPro" id="IPR051006">
    <property type="entry name" value="TCR_variable_domain"/>
</dbReference>
<protein>
    <recommendedName>
        <fullName evidence="8">Ig-like domain-containing protein</fullName>
    </recommendedName>
</protein>
<dbReference type="InterPro" id="IPR036179">
    <property type="entry name" value="Ig-like_dom_sf"/>
</dbReference>
<accession>A0A8C5ZK07</accession>
<dbReference type="GO" id="GO:0002250">
    <property type="term" value="P:adaptive immune response"/>
    <property type="evidence" value="ECO:0007669"/>
    <property type="project" value="UniProtKB-KW"/>
</dbReference>
<keyword evidence="1 7" id="KW-0732">Signal</keyword>
<dbReference type="AlphaFoldDB" id="A0A8C5ZK07"/>
<dbReference type="Proteomes" id="UP000694407">
    <property type="component" value="Unplaced"/>
</dbReference>
<dbReference type="CDD" id="cd04983">
    <property type="entry name" value="IgV_TCR_alpha"/>
    <property type="match status" value="1"/>
</dbReference>
<dbReference type="GO" id="GO:0042605">
    <property type="term" value="F:peptide antigen binding"/>
    <property type="evidence" value="ECO:0007669"/>
    <property type="project" value="TreeGrafter"/>
</dbReference>
<keyword evidence="6" id="KW-1279">T cell receptor</keyword>
<evidence type="ECO:0000256" key="6">
    <source>
        <dbReference type="ARBA" id="ARBA00043266"/>
    </source>
</evidence>
<proteinExistence type="predicted"/>
<reference evidence="9" key="1">
    <citation type="submission" date="2025-08" db="UniProtKB">
        <authorList>
            <consortium name="Ensembl"/>
        </authorList>
    </citation>
    <scope>IDENTIFICATION</scope>
</reference>
<evidence type="ECO:0000259" key="8">
    <source>
        <dbReference type="PROSITE" id="PS50835"/>
    </source>
</evidence>
<evidence type="ECO:0000256" key="2">
    <source>
        <dbReference type="ARBA" id="ARBA00022859"/>
    </source>
</evidence>
<dbReference type="InterPro" id="IPR013783">
    <property type="entry name" value="Ig-like_fold"/>
</dbReference>
<evidence type="ECO:0000313" key="10">
    <source>
        <dbReference type="Proteomes" id="UP000694407"/>
    </source>
</evidence>
<keyword evidence="5" id="KW-0393">Immunoglobulin domain</keyword>
<dbReference type="SMART" id="SM00409">
    <property type="entry name" value="IG"/>
    <property type="match status" value="1"/>
</dbReference>